<accession>F4X321</accession>
<organism evidence="2">
    <name type="scientific">Acromyrmex echinatior</name>
    <name type="common">Panamanian leafcutter ant</name>
    <name type="synonym">Acromyrmex octospinosus echinatior</name>
    <dbReference type="NCBI Taxonomy" id="103372"/>
    <lineage>
        <taxon>Eukaryota</taxon>
        <taxon>Metazoa</taxon>
        <taxon>Ecdysozoa</taxon>
        <taxon>Arthropoda</taxon>
        <taxon>Hexapoda</taxon>
        <taxon>Insecta</taxon>
        <taxon>Pterygota</taxon>
        <taxon>Neoptera</taxon>
        <taxon>Endopterygota</taxon>
        <taxon>Hymenoptera</taxon>
        <taxon>Apocrita</taxon>
        <taxon>Aculeata</taxon>
        <taxon>Formicoidea</taxon>
        <taxon>Formicidae</taxon>
        <taxon>Myrmicinae</taxon>
        <taxon>Acromyrmex</taxon>
    </lineage>
</organism>
<evidence type="ECO:0000313" key="2">
    <source>
        <dbReference type="Proteomes" id="UP000007755"/>
    </source>
</evidence>
<dbReference type="InParanoid" id="F4X321"/>
<keyword evidence="2" id="KW-1185">Reference proteome</keyword>
<evidence type="ECO:0000313" key="1">
    <source>
        <dbReference type="EMBL" id="EGI59121.1"/>
    </source>
</evidence>
<gene>
    <name evidence="1" type="ORF">G5I_12711</name>
</gene>
<reference evidence="1" key="1">
    <citation type="submission" date="2011-02" db="EMBL/GenBank/DDBJ databases">
        <title>The genome of the leaf-cutting ant Acromyrmex echinatior suggests key adaptations to social evolution and fungus farming.</title>
        <authorList>
            <person name="Nygaard S."/>
            <person name="Zhang G."/>
        </authorList>
    </citation>
    <scope>NUCLEOTIDE SEQUENCE</scope>
</reference>
<proteinExistence type="predicted"/>
<sequence length="335" mass="37857">MDNNHPLKSPGVFTFNSIIRVGDLKIAVPRMVWHFPSFFISTKSKEQMKDSGTNSRIEICSTVLAIGREDTVQLATTQNPRAVQTLTFPKLRVYQLRYTIKFTLSAAINTIRESYEGEEFCPLASMNSSFPGKRHSNGRSKIILKTSAMTKYPYMGQPETNSRIVPSLVLRDKNKRDSPPMLLVDIALAAIAMHCDRTRCTFASAQITPPPAQPALGIARDIRANTFSAEFKLMQPADIFLSDRKTFARRHATSSSSSKLLRYSCMHISKNQRNYGKLGKLKTFREKSGSFAKIFWEIKILSLEIRKSYGTLGRAICEGNSEGKPYKIEKKKDRR</sequence>
<dbReference type="Proteomes" id="UP000007755">
    <property type="component" value="Unassembled WGS sequence"/>
</dbReference>
<dbReference type="AlphaFoldDB" id="F4X321"/>
<dbReference type="EMBL" id="GL888608">
    <property type="protein sequence ID" value="EGI59121.1"/>
    <property type="molecule type" value="Genomic_DNA"/>
</dbReference>
<name>F4X321_ACREC</name>
<protein>
    <submittedName>
        <fullName evidence="1">Uncharacterized protein</fullName>
    </submittedName>
</protein>